<dbReference type="STRING" id="243272.MARTH_orf300"/>
<protein>
    <submittedName>
        <fullName evidence="1">Uncharacterized protein</fullName>
    </submittedName>
</protein>
<dbReference type="Proteomes" id="UP000008812">
    <property type="component" value="Chromosome"/>
</dbReference>
<dbReference type="HOGENOM" id="CLU_2168128_0_0_14"/>
<sequence>MNKTTKNSLSKKIKTKALSKEYLEFKKLENNIKKDLKIIPDNQEISLHGIKNLFKAKEYTAAYDNAILADIVELEARIAKINEAKDMSVAETALDTQTIEIEKIIDSIKK</sequence>
<reference evidence="1 2" key="1">
    <citation type="journal article" date="2008" name="Infect. Immun.">
        <title>Genome of Mycoplasma arthritidis.</title>
        <authorList>
            <person name="Dybvig K."/>
            <person name="Zuhua C."/>
            <person name="Lao P."/>
            <person name="Jordan D.S."/>
            <person name="French C.T."/>
            <person name="Tu A.H."/>
            <person name="Loraine A.E."/>
        </authorList>
    </citation>
    <scope>NUCLEOTIDE SEQUENCE [LARGE SCALE GENOMIC DNA]</scope>
    <source>
        <strain evidence="1 2">158L3-1</strain>
    </source>
</reference>
<dbReference type="RefSeq" id="WP_012498149.1">
    <property type="nucleotide sequence ID" value="NC_011025.1"/>
</dbReference>
<dbReference type="EMBL" id="CP001047">
    <property type="protein sequence ID" value="ACF07192.1"/>
    <property type="molecule type" value="Genomic_DNA"/>
</dbReference>
<dbReference type="KEGG" id="mat:MARTH_orf300"/>
<evidence type="ECO:0000313" key="1">
    <source>
        <dbReference type="EMBL" id="ACF07192.1"/>
    </source>
</evidence>
<evidence type="ECO:0000313" key="2">
    <source>
        <dbReference type="Proteomes" id="UP000008812"/>
    </source>
</evidence>
<keyword evidence="2" id="KW-1185">Reference proteome</keyword>
<proteinExistence type="predicted"/>
<dbReference type="AlphaFoldDB" id="B3PME0"/>
<name>B3PME0_META1</name>
<organism evidence="1 2">
    <name type="scientific">Metamycoplasma arthritidis (strain 158L3-1)</name>
    <name type="common">Mycoplasma arthritidis</name>
    <dbReference type="NCBI Taxonomy" id="243272"/>
    <lineage>
        <taxon>Bacteria</taxon>
        <taxon>Bacillati</taxon>
        <taxon>Mycoplasmatota</taxon>
        <taxon>Mycoplasmoidales</taxon>
        <taxon>Metamycoplasmataceae</taxon>
        <taxon>Metamycoplasma</taxon>
    </lineage>
</organism>
<accession>B3PME0</accession>
<gene>
    <name evidence="1" type="ordered locus">MARTH_orf300</name>
</gene>